<gene>
    <name evidence="2" type="ORF">HIJ39_11335</name>
</gene>
<dbReference type="GO" id="GO:0046872">
    <property type="term" value="F:metal ion binding"/>
    <property type="evidence" value="ECO:0007669"/>
    <property type="project" value="InterPro"/>
</dbReference>
<evidence type="ECO:0000313" key="2">
    <source>
        <dbReference type="EMBL" id="NMP22941.1"/>
    </source>
</evidence>
<organism evidence="2 3">
    <name type="scientific">Sulfobacillus harzensis</name>
    <dbReference type="NCBI Taxonomy" id="2729629"/>
    <lineage>
        <taxon>Bacteria</taxon>
        <taxon>Bacillati</taxon>
        <taxon>Bacillota</taxon>
        <taxon>Clostridia</taxon>
        <taxon>Eubacteriales</taxon>
        <taxon>Clostridiales Family XVII. Incertae Sedis</taxon>
        <taxon>Sulfobacillus</taxon>
    </lineage>
</organism>
<dbReference type="Proteomes" id="UP000533476">
    <property type="component" value="Unassembled WGS sequence"/>
</dbReference>
<sequence>MSETDRKDDLRCFVEQIEESLQDELSDVEFYANIANESPDDISRKIITSIVGDESAHARTQAALLHQLNPDAKGAPPVQPPANTGYVEDIRMAIVGETHAVARYAHLASIAPTREIRYLLMTIMGDEFGHIRIWLALLENIL</sequence>
<reference evidence="2 3" key="1">
    <citation type="submission" date="2020-04" db="EMBL/GenBank/DDBJ databases">
        <authorList>
            <person name="Zhang R."/>
            <person name="Schippers A."/>
        </authorList>
    </citation>
    <scope>NUCLEOTIDE SEQUENCE [LARGE SCALE GENOMIC DNA]</scope>
    <source>
        <strain evidence="2 3">DSM 109850</strain>
    </source>
</reference>
<dbReference type="GO" id="GO:0016491">
    <property type="term" value="F:oxidoreductase activity"/>
    <property type="evidence" value="ECO:0007669"/>
    <property type="project" value="InterPro"/>
</dbReference>
<protein>
    <submittedName>
        <fullName evidence="2">Ferritin-like domain-containing protein</fullName>
    </submittedName>
</protein>
<feature type="domain" description="Rubrerythrin diiron-binding" evidence="1">
    <location>
        <begin position="17"/>
        <end position="137"/>
    </location>
</feature>
<name>A0A7Y0L441_9FIRM</name>
<dbReference type="Gene3D" id="1.20.1260.10">
    <property type="match status" value="1"/>
</dbReference>
<dbReference type="Pfam" id="PF02915">
    <property type="entry name" value="Rubrerythrin"/>
    <property type="match status" value="1"/>
</dbReference>
<dbReference type="RefSeq" id="WP_169099741.1">
    <property type="nucleotide sequence ID" value="NZ_JABBVZ010000035.1"/>
</dbReference>
<dbReference type="InterPro" id="IPR012347">
    <property type="entry name" value="Ferritin-like"/>
</dbReference>
<dbReference type="AlphaFoldDB" id="A0A7Y0L441"/>
<dbReference type="InterPro" id="IPR009078">
    <property type="entry name" value="Ferritin-like_SF"/>
</dbReference>
<accession>A0A7Y0L441</accession>
<dbReference type="SUPFAM" id="SSF47240">
    <property type="entry name" value="Ferritin-like"/>
    <property type="match status" value="1"/>
</dbReference>
<dbReference type="CDD" id="cd00657">
    <property type="entry name" value="Ferritin_like"/>
    <property type="match status" value="1"/>
</dbReference>
<dbReference type="EMBL" id="JABBVZ010000035">
    <property type="protein sequence ID" value="NMP22941.1"/>
    <property type="molecule type" value="Genomic_DNA"/>
</dbReference>
<dbReference type="InterPro" id="IPR003251">
    <property type="entry name" value="Rr_diiron-bd_dom"/>
</dbReference>
<evidence type="ECO:0000313" key="3">
    <source>
        <dbReference type="Proteomes" id="UP000533476"/>
    </source>
</evidence>
<comment type="caution">
    <text evidence="2">The sequence shown here is derived from an EMBL/GenBank/DDBJ whole genome shotgun (WGS) entry which is preliminary data.</text>
</comment>
<keyword evidence="3" id="KW-1185">Reference proteome</keyword>
<evidence type="ECO:0000259" key="1">
    <source>
        <dbReference type="Pfam" id="PF02915"/>
    </source>
</evidence>
<proteinExistence type="predicted"/>